<dbReference type="PANTHER" id="PTHR44749:SF1">
    <property type="entry name" value="TETRATRICOPEPTIDE-LIKE HELICAL DOMAIN-CONTAINING PROTEIN"/>
    <property type="match status" value="1"/>
</dbReference>
<dbReference type="PANTHER" id="PTHR44749">
    <property type="entry name" value="SUPPRESSOR OF RPS4-RLD 1"/>
    <property type="match status" value="1"/>
</dbReference>
<dbReference type="SUPFAM" id="SSF48452">
    <property type="entry name" value="TPR-like"/>
    <property type="match status" value="1"/>
</dbReference>
<evidence type="ECO:0000313" key="3">
    <source>
        <dbReference type="Proteomes" id="UP000654482"/>
    </source>
</evidence>
<reference evidence="2" key="1">
    <citation type="submission" date="2020-10" db="EMBL/GenBank/DDBJ databases">
        <authorList>
            <person name="Castelo-Branco R."/>
            <person name="Eusebio N."/>
            <person name="Adriana R."/>
            <person name="Vieira A."/>
            <person name="Brugerolle De Fraissinette N."/>
            <person name="Rezende De Castro R."/>
            <person name="Schneider M.P."/>
            <person name="Vasconcelos V."/>
            <person name="Leao P.N."/>
        </authorList>
    </citation>
    <scope>NUCLEOTIDE SEQUENCE</scope>
    <source>
        <strain evidence="2">LEGE 07157</strain>
    </source>
</reference>
<dbReference type="GO" id="GO:0045892">
    <property type="term" value="P:negative regulation of DNA-templated transcription"/>
    <property type="evidence" value="ECO:0007669"/>
    <property type="project" value="InterPro"/>
</dbReference>
<name>A0A8J7DVF5_9CYAN</name>
<gene>
    <name evidence="2" type="ORF">IQ249_07605</name>
</gene>
<evidence type="ECO:0000313" key="2">
    <source>
        <dbReference type="EMBL" id="MBE9115754.1"/>
    </source>
</evidence>
<dbReference type="InterPro" id="IPR019734">
    <property type="entry name" value="TPR_rpt"/>
</dbReference>
<dbReference type="AlphaFoldDB" id="A0A8J7DVF5"/>
<keyword evidence="1" id="KW-0802">TPR repeat</keyword>
<comment type="caution">
    <text evidence="2">The sequence shown here is derived from an EMBL/GenBank/DDBJ whole genome shotgun (WGS) entry which is preliminary data.</text>
</comment>
<feature type="repeat" description="TPR" evidence="1">
    <location>
        <begin position="87"/>
        <end position="120"/>
    </location>
</feature>
<accession>A0A8J7DVF5</accession>
<dbReference type="SMART" id="SM00028">
    <property type="entry name" value="TPR"/>
    <property type="match status" value="3"/>
</dbReference>
<dbReference type="InterPro" id="IPR044650">
    <property type="entry name" value="SRFR1-like"/>
</dbReference>
<keyword evidence="3" id="KW-1185">Reference proteome</keyword>
<dbReference type="InterPro" id="IPR011990">
    <property type="entry name" value="TPR-like_helical_dom_sf"/>
</dbReference>
<dbReference type="EMBL" id="JADEWZ010000009">
    <property type="protein sequence ID" value="MBE9115754.1"/>
    <property type="molecule type" value="Genomic_DNA"/>
</dbReference>
<dbReference type="RefSeq" id="WP_194028849.1">
    <property type="nucleotide sequence ID" value="NZ_JADEWZ010000009.1"/>
</dbReference>
<dbReference type="Pfam" id="PF12895">
    <property type="entry name" value="ANAPC3"/>
    <property type="match status" value="1"/>
</dbReference>
<protein>
    <submittedName>
        <fullName evidence="2">Tetratricopeptide repeat protein</fullName>
    </submittedName>
</protein>
<dbReference type="PROSITE" id="PS50005">
    <property type="entry name" value="TPR"/>
    <property type="match status" value="1"/>
</dbReference>
<organism evidence="2 3">
    <name type="scientific">Lusitaniella coriacea LEGE 07157</name>
    <dbReference type="NCBI Taxonomy" id="945747"/>
    <lineage>
        <taxon>Bacteria</taxon>
        <taxon>Bacillati</taxon>
        <taxon>Cyanobacteriota</taxon>
        <taxon>Cyanophyceae</taxon>
        <taxon>Spirulinales</taxon>
        <taxon>Lusitaniellaceae</taxon>
        <taxon>Lusitaniella</taxon>
    </lineage>
</organism>
<sequence length="329" mass="37160">MTTLILAYSVVAYLFSGSVCYLARQVRASNQPPVSAIPAWMLLLWPLWLVETATSKDNTTPFEPKLSDTDDFRFHHNCLELLAQRTDSSWYEEGIAFMEMGQYSEALSHFERISALRPDDCTAFVWHASMLSLLGRHRAALGILDRALALQPRDRGVLLLRGLVFHDLGSYQESYKSYDQAVRLQQEWEQPQPSPSPESIPTYPQHLAKPIGQLLQEAGLLSANEVAAILRYQVEHETHHLRFGEISSRWGLVKSETVEFFAQLPKLIQGQDYPLGQYLKSAALLDEDQISIILDSQPDSGLRFGEIAVNEGLLAQETVDFFVDYVSQS</sequence>
<dbReference type="Gene3D" id="1.25.40.10">
    <property type="entry name" value="Tetratricopeptide repeat domain"/>
    <property type="match status" value="1"/>
</dbReference>
<evidence type="ECO:0000256" key="1">
    <source>
        <dbReference type="PROSITE-ProRule" id="PRU00339"/>
    </source>
</evidence>
<dbReference type="Proteomes" id="UP000654482">
    <property type="component" value="Unassembled WGS sequence"/>
</dbReference>
<proteinExistence type="predicted"/>